<dbReference type="GO" id="GO:0030314">
    <property type="term" value="C:junctional membrane complex"/>
    <property type="evidence" value="ECO:0007669"/>
    <property type="project" value="InterPro"/>
</dbReference>
<dbReference type="GO" id="GO:0005886">
    <property type="term" value="C:plasma membrane"/>
    <property type="evidence" value="ECO:0007669"/>
    <property type="project" value="UniProtKB-SubCell"/>
</dbReference>
<dbReference type="InterPro" id="IPR003409">
    <property type="entry name" value="MORN"/>
</dbReference>
<keyword evidence="10" id="KW-0472">Membrane</keyword>
<keyword evidence="8" id="KW-0256">Endoplasmic reticulum</keyword>
<dbReference type="FunFam" id="2.20.110.10:FF:000001">
    <property type="entry name" value="Junctophilin"/>
    <property type="match status" value="1"/>
</dbReference>
<dbReference type="SMART" id="SM00698">
    <property type="entry name" value="MORN"/>
    <property type="match status" value="6"/>
</dbReference>
<feature type="compositionally biased region" description="Low complexity" evidence="11">
    <location>
        <begin position="166"/>
        <end position="176"/>
    </location>
</feature>
<dbReference type="Proteomes" id="UP000095280">
    <property type="component" value="Unplaced"/>
</dbReference>
<dbReference type="SUPFAM" id="SSF82185">
    <property type="entry name" value="Histone H3 K4-specific methyltransferase SET7/9 N-terminal domain"/>
    <property type="match status" value="2"/>
</dbReference>
<feature type="region of interest" description="Disordered" evidence="11">
    <location>
        <begin position="230"/>
        <end position="266"/>
    </location>
</feature>
<dbReference type="WBParaSite" id="maker-uti_cns_0002741-snap-gene-0.2-mRNA-1">
    <property type="protein sequence ID" value="maker-uti_cns_0002741-snap-gene-0.2-mRNA-1"/>
    <property type="gene ID" value="maker-uti_cns_0002741-snap-gene-0.2"/>
</dbReference>
<evidence type="ECO:0000313" key="12">
    <source>
        <dbReference type="Proteomes" id="UP000095280"/>
    </source>
</evidence>
<evidence type="ECO:0000256" key="1">
    <source>
        <dbReference type="ARBA" id="ARBA00004163"/>
    </source>
</evidence>
<keyword evidence="7" id="KW-0677">Repeat</keyword>
<dbReference type="GO" id="GO:0005789">
    <property type="term" value="C:endoplasmic reticulum membrane"/>
    <property type="evidence" value="ECO:0007669"/>
    <property type="project" value="UniProtKB-SubCell"/>
</dbReference>
<evidence type="ECO:0000256" key="7">
    <source>
        <dbReference type="ARBA" id="ARBA00022737"/>
    </source>
</evidence>
<name>A0A1I8GR58_9PLAT</name>
<evidence type="ECO:0000256" key="4">
    <source>
        <dbReference type="ARBA" id="ARBA00008599"/>
    </source>
</evidence>
<keyword evidence="6" id="KW-0812">Transmembrane</keyword>
<evidence type="ECO:0000256" key="9">
    <source>
        <dbReference type="ARBA" id="ARBA00022989"/>
    </source>
</evidence>
<feature type="region of interest" description="Disordered" evidence="11">
    <location>
        <begin position="166"/>
        <end position="214"/>
    </location>
</feature>
<feature type="compositionally biased region" description="Basic and acidic residues" evidence="11">
    <location>
        <begin position="190"/>
        <end position="205"/>
    </location>
</feature>
<evidence type="ECO:0000256" key="3">
    <source>
        <dbReference type="ARBA" id="ARBA00004236"/>
    </source>
</evidence>
<dbReference type="PANTHER" id="PTHR23085">
    <property type="entry name" value="GH28348P"/>
    <property type="match status" value="1"/>
</dbReference>
<accession>A0A1I8GR58</accession>
<dbReference type="AlphaFoldDB" id="A0A1I8GR58"/>
<evidence type="ECO:0000313" key="13">
    <source>
        <dbReference type="WBParaSite" id="maker-uti_cns_0002741-snap-gene-0.2-mRNA-1"/>
    </source>
</evidence>
<keyword evidence="5" id="KW-1003">Cell membrane</keyword>
<organism evidence="12 13">
    <name type="scientific">Macrostomum lignano</name>
    <dbReference type="NCBI Taxonomy" id="282301"/>
    <lineage>
        <taxon>Eukaryota</taxon>
        <taxon>Metazoa</taxon>
        <taxon>Spiralia</taxon>
        <taxon>Lophotrochozoa</taxon>
        <taxon>Platyhelminthes</taxon>
        <taxon>Rhabditophora</taxon>
        <taxon>Macrostomorpha</taxon>
        <taxon>Macrostomida</taxon>
        <taxon>Macrostomidae</taxon>
        <taxon>Macrostomum</taxon>
    </lineage>
</organism>
<sequence length="370" mass="40187">MATEGGRFDFEDGGAYVGCWSEGRAHGPGLVTGPRGQGEFSGSWQDGFEASGVYIWPSGNTYEGEWRQGKRHGLGVEAKGRWVYRGEWMTGFRGRYGVRCSDSSGARYEGTWQLGMQDGAGVETYADGGTYSGCWFHGTRHGLGVRQSVPFGLAAPYRDEAADATAASDTAASATAGRHRDESLTSLRSARPDDAAVTEDAERPEGRRRRRLPGDEFRAGFVLSSRHCEAEVTASSGEGAEDSNPNSPAGSGELRAGEDAEYEEPLDPSVTEVFCGEWKQDRRCGLGVAERSDGLKYEGEWEGNRRHGYGATTFPDGSCEAGKYRGNLLNACRLFLLKSSRLRERVDTAVREARVAMAEALKRAENAQSR</sequence>
<proteinExistence type="inferred from homology"/>
<evidence type="ECO:0000256" key="11">
    <source>
        <dbReference type="SAM" id="MobiDB-lite"/>
    </source>
</evidence>
<dbReference type="FunFam" id="2.20.110.10:FF:000013">
    <property type="entry name" value="Putative Junctophilin-1"/>
    <property type="match status" value="1"/>
</dbReference>
<keyword evidence="12" id="KW-1185">Reference proteome</keyword>
<evidence type="ECO:0000256" key="8">
    <source>
        <dbReference type="ARBA" id="ARBA00022824"/>
    </source>
</evidence>
<evidence type="ECO:0000256" key="2">
    <source>
        <dbReference type="ARBA" id="ARBA00004184"/>
    </source>
</evidence>
<dbReference type="Pfam" id="PF02493">
    <property type="entry name" value="MORN"/>
    <property type="match status" value="7"/>
</dbReference>
<dbReference type="Gene3D" id="2.20.110.10">
    <property type="entry name" value="Histone H3 K4-specific methyltransferase SET7/9 N-terminal domain"/>
    <property type="match status" value="3"/>
</dbReference>
<evidence type="ECO:0000256" key="10">
    <source>
        <dbReference type="ARBA" id="ARBA00023136"/>
    </source>
</evidence>
<dbReference type="PANTHER" id="PTHR23085:SF16">
    <property type="entry name" value="GH28348P"/>
    <property type="match status" value="1"/>
</dbReference>
<evidence type="ECO:0000256" key="6">
    <source>
        <dbReference type="ARBA" id="ARBA00022692"/>
    </source>
</evidence>
<comment type="similarity">
    <text evidence="4">Belongs to the junctophilin family.</text>
</comment>
<protein>
    <submittedName>
        <fullName evidence="13">MORN repeat-containing protein</fullName>
    </submittedName>
</protein>
<reference evidence="13" key="1">
    <citation type="submission" date="2016-11" db="UniProtKB">
        <authorList>
            <consortium name="WormBaseParasite"/>
        </authorList>
    </citation>
    <scope>IDENTIFICATION</scope>
</reference>
<dbReference type="InterPro" id="IPR017191">
    <property type="entry name" value="Junctophilin"/>
</dbReference>
<comment type="subcellular location">
    <subcellularLocation>
        <location evidence="3">Cell membrane</location>
    </subcellularLocation>
    <subcellularLocation>
        <location evidence="2">Endomembrane system</location>
        <topology evidence="2">Peripheral membrane protein</topology>
    </subcellularLocation>
    <subcellularLocation>
        <location evidence="1">Endoplasmic reticulum membrane</location>
        <topology evidence="1">Single-pass type IV membrane protein</topology>
    </subcellularLocation>
</comment>
<keyword evidence="9" id="KW-1133">Transmembrane helix</keyword>
<evidence type="ECO:0000256" key="5">
    <source>
        <dbReference type="ARBA" id="ARBA00022475"/>
    </source>
</evidence>